<dbReference type="GO" id="GO:0030313">
    <property type="term" value="C:cell envelope"/>
    <property type="evidence" value="ECO:0007669"/>
    <property type="project" value="UniProtKB-SubCell"/>
</dbReference>
<name>A0A2J6XD61_9CHLR</name>
<evidence type="ECO:0000256" key="2">
    <source>
        <dbReference type="ARBA" id="ARBA00022729"/>
    </source>
</evidence>
<protein>
    <submittedName>
        <fullName evidence="5">EfeM/EfeO family lipoprotein</fullName>
    </submittedName>
</protein>
<dbReference type="Pfam" id="PF09375">
    <property type="entry name" value="Peptidase_M75"/>
    <property type="match status" value="1"/>
</dbReference>
<reference evidence="5 6" key="1">
    <citation type="submission" date="2018-01" db="EMBL/GenBank/DDBJ databases">
        <title>Metagenomic assembled genomes from two thermal pools in the Uzon Caldera, Kamchatka, Russia.</title>
        <authorList>
            <person name="Wilkins L."/>
            <person name="Ettinger C."/>
        </authorList>
    </citation>
    <scope>NUCLEOTIDE SEQUENCE [LARGE SCALE GENOMIC DNA]</scope>
    <source>
        <strain evidence="5">ZAV-02</strain>
    </source>
</reference>
<dbReference type="PROSITE" id="PS51257">
    <property type="entry name" value="PROKAR_LIPOPROTEIN"/>
    <property type="match status" value="1"/>
</dbReference>
<dbReference type="InterPro" id="IPR038352">
    <property type="entry name" value="Imelysin_sf"/>
</dbReference>
<feature type="signal peptide" evidence="3">
    <location>
        <begin position="1"/>
        <end position="23"/>
    </location>
</feature>
<comment type="subcellular location">
    <subcellularLocation>
        <location evidence="1">Cell envelope</location>
    </subcellularLocation>
</comment>
<dbReference type="AlphaFoldDB" id="A0A2J6XD61"/>
<evidence type="ECO:0000259" key="4">
    <source>
        <dbReference type="Pfam" id="PF09375"/>
    </source>
</evidence>
<organism evidence="5 6">
    <name type="scientific">Chloroflexus aggregans</name>
    <dbReference type="NCBI Taxonomy" id="152260"/>
    <lineage>
        <taxon>Bacteria</taxon>
        <taxon>Bacillati</taxon>
        <taxon>Chloroflexota</taxon>
        <taxon>Chloroflexia</taxon>
        <taxon>Chloroflexales</taxon>
        <taxon>Chloroflexineae</taxon>
        <taxon>Chloroflexaceae</taxon>
        <taxon>Chloroflexus</taxon>
    </lineage>
</organism>
<evidence type="ECO:0000313" key="5">
    <source>
        <dbReference type="EMBL" id="PMP85744.1"/>
    </source>
</evidence>
<dbReference type="Gene3D" id="1.20.1420.20">
    <property type="entry name" value="M75 peptidase, HXXE motif"/>
    <property type="match status" value="1"/>
</dbReference>
<evidence type="ECO:0000256" key="3">
    <source>
        <dbReference type="SAM" id="SignalP"/>
    </source>
</evidence>
<keyword evidence="5" id="KW-0449">Lipoprotein</keyword>
<evidence type="ECO:0000256" key="1">
    <source>
        <dbReference type="ARBA" id="ARBA00004196"/>
    </source>
</evidence>
<dbReference type="Proteomes" id="UP000243376">
    <property type="component" value="Unassembled WGS sequence"/>
</dbReference>
<proteinExistence type="predicted"/>
<feature type="chain" id="PRO_5014334796" evidence="3">
    <location>
        <begin position="24"/>
        <end position="362"/>
    </location>
</feature>
<gene>
    <name evidence="5" type="ORF">C0184_02070</name>
</gene>
<evidence type="ECO:0000313" key="6">
    <source>
        <dbReference type="Proteomes" id="UP000243376"/>
    </source>
</evidence>
<comment type="caution">
    <text evidence="5">The sequence shown here is derived from an EMBL/GenBank/DDBJ whole genome shotgun (WGS) entry which is preliminary data.</text>
</comment>
<feature type="domain" description="Imelysin-like" evidence="4">
    <location>
        <begin position="53"/>
        <end position="345"/>
    </location>
</feature>
<sequence length="362" mass="39212">MIRLLRLNLVVGLLTLFSFSVGACSQASTPTPTVVTMTTDLTGIKTYLLEQTNALVITTAQLQTAANRYYDLAQTFGFDYATLWQQQTQAAMNVITTAREAWITASPIYEKMEGIVAGTPVLAQFDVDLDAGTAGDEDPANAVSFDLILPDGRVLSKPGNLFGVTESTLWGTEPAFTTAVPTDWNGNGVIEFGEILPDAQVLKASTDQLAVMASELNAAAQSWVPTERDAFTALVVMVPTMSEYFASWRDSRFVLGEATTQRDFNVISRLADIQDILSGLEIVYTQIRPRVAMVDPVQAEQIAIGLRDLKAFVADIYTQERNGRRFTPEEADILGAEAQNRATAITGQISQVAGALGIPITE</sequence>
<accession>A0A2J6XD61</accession>
<keyword evidence="2 3" id="KW-0732">Signal</keyword>
<dbReference type="EMBL" id="PNIQ01000144">
    <property type="protein sequence ID" value="PMP85744.1"/>
    <property type="molecule type" value="Genomic_DNA"/>
</dbReference>
<dbReference type="InterPro" id="IPR018976">
    <property type="entry name" value="Imelysin-like"/>
</dbReference>